<keyword evidence="1" id="KW-1133">Transmembrane helix</keyword>
<protein>
    <submittedName>
        <fullName evidence="2">Membrane protein implicated in regulation of membrane protease activity</fullName>
    </submittedName>
</protein>
<name>A0A1G5E553_9GAMM</name>
<gene>
    <name evidence="2" type="ORF">SAMN05661077_1494</name>
</gene>
<dbReference type="RefSeq" id="WP_054964865.1">
    <property type="nucleotide sequence ID" value="NZ_FMUN01000004.1"/>
</dbReference>
<dbReference type="GO" id="GO:0006508">
    <property type="term" value="P:proteolysis"/>
    <property type="evidence" value="ECO:0007669"/>
    <property type="project" value="UniProtKB-KW"/>
</dbReference>
<keyword evidence="1" id="KW-0812">Transmembrane</keyword>
<sequence length="149" mass="16021">MELLGLPAWLWWLAAAVALVLIDLSLLGTQFILVATGLAAVLAAVAAALGTGVTAQVWTFLLATLVLVPLMVRLFRKEMASRGAGPREPGWEQGARVTVVAQGDRLVAKLKSDHYPVVLDDGSEPREGETLIVERMDGITLVTHRPEED</sequence>
<feature type="transmembrane region" description="Helical" evidence="1">
    <location>
        <begin position="55"/>
        <end position="75"/>
    </location>
</feature>
<dbReference type="AlphaFoldDB" id="A0A1G5E553"/>
<proteinExistence type="predicted"/>
<feature type="transmembrane region" description="Helical" evidence="1">
    <location>
        <begin position="31"/>
        <end position="49"/>
    </location>
</feature>
<keyword evidence="2" id="KW-0378">Hydrolase</keyword>
<accession>A0A1G5E553</accession>
<reference evidence="3" key="1">
    <citation type="submission" date="2016-10" db="EMBL/GenBank/DDBJ databases">
        <authorList>
            <person name="Varghese N."/>
        </authorList>
    </citation>
    <scope>NUCLEOTIDE SEQUENCE [LARGE SCALE GENOMIC DNA]</scope>
    <source>
        <strain evidence="3">HL 19</strain>
    </source>
</reference>
<evidence type="ECO:0000256" key="1">
    <source>
        <dbReference type="SAM" id="Phobius"/>
    </source>
</evidence>
<organism evidence="2 3">
    <name type="scientific">Thiohalorhabdus denitrificans</name>
    <dbReference type="NCBI Taxonomy" id="381306"/>
    <lineage>
        <taxon>Bacteria</taxon>
        <taxon>Pseudomonadati</taxon>
        <taxon>Pseudomonadota</taxon>
        <taxon>Gammaproteobacteria</taxon>
        <taxon>Thiohalorhabdales</taxon>
        <taxon>Thiohalorhabdaceae</taxon>
        <taxon>Thiohalorhabdus</taxon>
    </lineage>
</organism>
<dbReference type="OrthoDB" id="7067109at2"/>
<evidence type="ECO:0000313" key="2">
    <source>
        <dbReference type="EMBL" id="SCY22164.1"/>
    </source>
</evidence>
<keyword evidence="3" id="KW-1185">Reference proteome</keyword>
<dbReference type="GO" id="GO:0008233">
    <property type="term" value="F:peptidase activity"/>
    <property type="evidence" value="ECO:0007669"/>
    <property type="project" value="UniProtKB-KW"/>
</dbReference>
<dbReference type="EMBL" id="FMUN01000004">
    <property type="protein sequence ID" value="SCY22164.1"/>
    <property type="molecule type" value="Genomic_DNA"/>
</dbReference>
<dbReference type="Proteomes" id="UP000183104">
    <property type="component" value="Unassembled WGS sequence"/>
</dbReference>
<keyword evidence="2" id="KW-0645">Protease</keyword>
<evidence type="ECO:0000313" key="3">
    <source>
        <dbReference type="Proteomes" id="UP000183104"/>
    </source>
</evidence>
<feature type="transmembrane region" description="Helical" evidence="1">
    <location>
        <begin position="6"/>
        <end position="24"/>
    </location>
</feature>
<keyword evidence="1" id="KW-0472">Membrane</keyword>